<organism evidence="3 4">
    <name type="scientific">Coilia grayii</name>
    <name type="common">Gray's grenadier anchovy</name>
    <dbReference type="NCBI Taxonomy" id="363190"/>
    <lineage>
        <taxon>Eukaryota</taxon>
        <taxon>Metazoa</taxon>
        <taxon>Chordata</taxon>
        <taxon>Craniata</taxon>
        <taxon>Vertebrata</taxon>
        <taxon>Euteleostomi</taxon>
        <taxon>Actinopterygii</taxon>
        <taxon>Neopterygii</taxon>
        <taxon>Teleostei</taxon>
        <taxon>Clupei</taxon>
        <taxon>Clupeiformes</taxon>
        <taxon>Clupeoidei</taxon>
        <taxon>Engraulidae</taxon>
        <taxon>Coilinae</taxon>
        <taxon>Coilia</taxon>
    </lineage>
</organism>
<dbReference type="PROSITE" id="PS50209">
    <property type="entry name" value="CARD"/>
    <property type="match status" value="1"/>
</dbReference>
<dbReference type="Pfam" id="PF02758">
    <property type="entry name" value="PYRIN"/>
    <property type="match status" value="1"/>
</dbReference>
<gene>
    <name evidence="3" type="ORF">ACEWY4_017406</name>
</gene>
<sequence>MTGQLKELMRNTLDNLTSTDFKRFKHYLRDEGHVRWMRLEKADTDEAVDLMVQVYSLDAGAVMVTILKKMYHNHLAADLERDLAKCMNSKVKDQLSRIRPELIRRTTGPLLKELLDELQALSPPVISSREAEEILQRYSVVRDQVTCLIDVVLKKGDRACGILLSLLKELDSYLYQDLGLDAATDMGKRDGPSKWNTFSGAGGGVNVTRDSGDSTRTMGNDLKGCIFNGPVTFGDGSHANWGQR</sequence>
<evidence type="ECO:0000313" key="4">
    <source>
        <dbReference type="Proteomes" id="UP001591681"/>
    </source>
</evidence>
<keyword evidence="4" id="KW-1185">Reference proteome</keyword>
<dbReference type="Pfam" id="PF00619">
    <property type="entry name" value="CARD"/>
    <property type="match status" value="1"/>
</dbReference>
<comment type="caution">
    <text evidence="3">The sequence shown here is derived from an EMBL/GenBank/DDBJ whole genome shotgun (WGS) entry which is preliminary data.</text>
</comment>
<evidence type="ECO:0000313" key="3">
    <source>
        <dbReference type="EMBL" id="KAL2086347.1"/>
    </source>
</evidence>
<feature type="domain" description="Pyrin" evidence="2">
    <location>
        <begin position="1"/>
        <end position="55"/>
    </location>
</feature>
<reference evidence="3 4" key="1">
    <citation type="submission" date="2024-09" db="EMBL/GenBank/DDBJ databases">
        <title>A chromosome-level genome assembly of Gray's grenadier anchovy, Coilia grayii.</title>
        <authorList>
            <person name="Fu Z."/>
        </authorList>
    </citation>
    <scope>NUCLEOTIDE SEQUENCE [LARGE SCALE GENOMIC DNA]</scope>
    <source>
        <strain evidence="3">G4</strain>
        <tissue evidence="3">Muscle</tissue>
    </source>
</reference>
<proteinExistence type="predicted"/>
<dbReference type="InterPro" id="IPR001315">
    <property type="entry name" value="CARD"/>
</dbReference>
<dbReference type="AlphaFoldDB" id="A0ABD1JGQ6"/>
<name>A0ABD1JGQ6_9TELE</name>
<dbReference type="SUPFAM" id="SSF47986">
    <property type="entry name" value="DEATH domain"/>
    <property type="match status" value="2"/>
</dbReference>
<dbReference type="SMART" id="SM01289">
    <property type="entry name" value="PYRIN"/>
    <property type="match status" value="1"/>
</dbReference>
<evidence type="ECO:0000259" key="2">
    <source>
        <dbReference type="PROSITE" id="PS50824"/>
    </source>
</evidence>
<accession>A0ABD1JGQ6</accession>
<dbReference type="PROSITE" id="PS50824">
    <property type="entry name" value="DAPIN"/>
    <property type="match status" value="1"/>
</dbReference>
<dbReference type="InterPro" id="IPR011029">
    <property type="entry name" value="DEATH-like_dom_sf"/>
</dbReference>
<evidence type="ECO:0000259" key="1">
    <source>
        <dbReference type="PROSITE" id="PS50209"/>
    </source>
</evidence>
<protein>
    <submittedName>
        <fullName evidence="3">Uncharacterized protein</fullName>
    </submittedName>
</protein>
<dbReference type="Gene3D" id="1.10.533.10">
    <property type="entry name" value="Death Domain, Fas"/>
    <property type="match status" value="2"/>
</dbReference>
<feature type="domain" description="CARD" evidence="1">
    <location>
        <begin position="87"/>
        <end position="182"/>
    </location>
</feature>
<dbReference type="InterPro" id="IPR004020">
    <property type="entry name" value="DAPIN"/>
</dbReference>
<dbReference type="Proteomes" id="UP001591681">
    <property type="component" value="Unassembled WGS sequence"/>
</dbReference>
<dbReference type="EMBL" id="JBHFQA010000015">
    <property type="protein sequence ID" value="KAL2086347.1"/>
    <property type="molecule type" value="Genomic_DNA"/>
</dbReference>